<dbReference type="Proteomes" id="UP000092612">
    <property type="component" value="Unassembled WGS sequence"/>
</dbReference>
<dbReference type="OrthoDB" id="9780932at2"/>
<sequence>MKSKIKNTDKAQILNLYYQKLDNLGLEFELQTVETTFGDTNVIILENNKKPQLILVHGFLGCAPFAVETLKGLEKHFKIYAIDVLGEPNLSDTYYLNPEEKDHSKWFYEVISRLQVYNAYLVGISLGGFIGLKGLISNSKRFKKAFFINPTGVVKWNFFKTATHVLLPSILYKKFYDQKYLLKIYNNLYPKKDVLLLTFLSEKIKITDIDAYNFPLISENEAKSIQTPFYIIASEDGVIYKGEALIKKAKKVYHSLQELVFLKNAKHNLSKKECKIVINYILENTNTER</sequence>
<keyword evidence="1" id="KW-1133">Transmembrane helix</keyword>
<accession>A0A1B8TNL5</accession>
<protein>
    <recommendedName>
        <fullName evidence="2">AB hydrolase-1 domain-containing protein</fullName>
    </recommendedName>
</protein>
<feature type="domain" description="AB hydrolase-1" evidence="2">
    <location>
        <begin position="53"/>
        <end position="150"/>
    </location>
</feature>
<dbReference type="RefSeq" id="WP_068365297.1">
    <property type="nucleotide sequence ID" value="NZ_CP019337.1"/>
</dbReference>
<dbReference type="STRING" id="996801.BW723_10465"/>
<dbReference type="EMBL" id="LSFL01000044">
    <property type="protein sequence ID" value="OBY61225.1"/>
    <property type="molecule type" value="Genomic_DNA"/>
</dbReference>
<dbReference type="SUPFAM" id="SSF53474">
    <property type="entry name" value="alpha/beta-Hydrolases"/>
    <property type="match status" value="1"/>
</dbReference>
<evidence type="ECO:0000313" key="4">
    <source>
        <dbReference type="Proteomes" id="UP000092612"/>
    </source>
</evidence>
<dbReference type="Pfam" id="PF00561">
    <property type="entry name" value="Abhydrolase_1"/>
    <property type="match status" value="1"/>
</dbReference>
<dbReference type="InterPro" id="IPR029058">
    <property type="entry name" value="AB_hydrolase_fold"/>
</dbReference>
<proteinExistence type="predicted"/>
<reference evidence="4" key="1">
    <citation type="submission" date="2016-02" db="EMBL/GenBank/DDBJ databases">
        <title>Paenibacillus sp. LPB0068, isolated from Crassostrea gigas.</title>
        <authorList>
            <person name="Shin S.-K."/>
            <person name="Yi H."/>
        </authorList>
    </citation>
    <scope>NUCLEOTIDE SEQUENCE [LARGE SCALE GENOMIC DNA]</scope>
    <source>
        <strain evidence="4">KCTC 23969</strain>
    </source>
</reference>
<gene>
    <name evidence="3" type="ORF">LPB301_17290</name>
</gene>
<dbReference type="KEGG" id="prn:BW723_10465"/>
<dbReference type="InterPro" id="IPR000073">
    <property type="entry name" value="AB_hydrolase_1"/>
</dbReference>
<keyword evidence="1" id="KW-0472">Membrane</keyword>
<keyword evidence="1" id="KW-0812">Transmembrane</keyword>
<feature type="transmembrane region" description="Helical" evidence="1">
    <location>
        <begin position="117"/>
        <end position="136"/>
    </location>
</feature>
<evidence type="ECO:0000256" key="1">
    <source>
        <dbReference type="SAM" id="Phobius"/>
    </source>
</evidence>
<comment type="caution">
    <text evidence="3">The sequence shown here is derived from an EMBL/GenBank/DDBJ whole genome shotgun (WGS) entry which is preliminary data.</text>
</comment>
<name>A0A1B8TNL5_9FLAO</name>
<organism evidence="3 4">
    <name type="scientific">Polaribacter reichenbachii</name>
    <dbReference type="NCBI Taxonomy" id="996801"/>
    <lineage>
        <taxon>Bacteria</taxon>
        <taxon>Pseudomonadati</taxon>
        <taxon>Bacteroidota</taxon>
        <taxon>Flavobacteriia</taxon>
        <taxon>Flavobacteriales</taxon>
        <taxon>Flavobacteriaceae</taxon>
    </lineage>
</organism>
<dbReference type="AlphaFoldDB" id="A0A1B8TNL5"/>
<evidence type="ECO:0000313" key="3">
    <source>
        <dbReference type="EMBL" id="OBY61225.1"/>
    </source>
</evidence>
<keyword evidence="4" id="KW-1185">Reference proteome</keyword>
<dbReference type="Gene3D" id="3.40.50.1820">
    <property type="entry name" value="alpha/beta hydrolase"/>
    <property type="match status" value="1"/>
</dbReference>
<evidence type="ECO:0000259" key="2">
    <source>
        <dbReference type="Pfam" id="PF00561"/>
    </source>
</evidence>